<name>A0ACC2PSR8_9HYME</name>
<sequence>MGRKQKKLDKKKEKELLTRRNAHHQLFEAYKIAYPNRSFQRAQHESQQEWAMILAEFTTDDKALLNHVRSRLASLIGQESQQVTKFKNHFVNSKANHTGIAEESNLVESNDTERLELNDGAGDPSHSVPLPQPPTLLDGHSADQNEQSVAPTVASSNILKRSYPTPAQDDCGMKIQP</sequence>
<reference evidence="1" key="1">
    <citation type="submission" date="2023-04" db="EMBL/GenBank/DDBJ databases">
        <title>A chromosome-level genome assembly of the parasitoid wasp Eretmocerus hayati.</title>
        <authorList>
            <person name="Zhong Y."/>
            <person name="Liu S."/>
            <person name="Liu Y."/>
        </authorList>
    </citation>
    <scope>NUCLEOTIDE SEQUENCE</scope>
    <source>
        <strain evidence="1">ZJU_SS_LIU_2023</strain>
    </source>
</reference>
<proteinExistence type="predicted"/>
<accession>A0ACC2PSR8</accession>
<protein>
    <submittedName>
        <fullName evidence="1">Uncharacterized protein</fullName>
    </submittedName>
</protein>
<evidence type="ECO:0000313" key="2">
    <source>
        <dbReference type="Proteomes" id="UP001239111"/>
    </source>
</evidence>
<dbReference type="Proteomes" id="UP001239111">
    <property type="component" value="Chromosome 1"/>
</dbReference>
<organism evidence="1 2">
    <name type="scientific">Eretmocerus hayati</name>
    <dbReference type="NCBI Taxonomy" id="131215"/>
    <lineage>
        <taxon>Eukaryota</taxon>
        <taxon>Metazoa</taxon>
        <taxon>Ecdysozoa</taxon>
        <taxon>Arthropoda</taxon>
        <taxon>Hexapoda</taxon>
        <taxon>Insecta</taxon>
        <taxon>Pterygota</taxon>
        <taxon>Neoptera</taxon>
        <taxon>Endopterygota</taxon>
        <taxon>Hymenoptera</taxon>
        <taxon>Apocrita</taxon>
        <taxon>Proctotrupomorpha</taxon>
        <taxon>Chalcidoidea</taxon>
        <taxon>Aphelinidae</taxon>
        <taxon>Aphelininae</taxon>
        <taxon>Eretmocerus</taxon>
    </lineage>
</organism>
<evidence type="ECO:0000313" key="1">
    <source>
        <dbReference type="EMBL" id="KAJ8686038.1"/>
    </source>
</evidence>
<keyword evidence="2" id="KW-1185">Reference proteome</keyword>
<dbReference type="EMBL" id="CM056741">
    <property type="protein sequence ID" value="KAJ8686038.1"/>
    <property type="molecule type" value="Genomic_DNA"/>
</dbReference>
<comment type="caution">
    <text evidence="1">The sequence shown here is derived from an EMBL/GenBank/DDBJ whole genome shotgun (WGS) entry which is preliminary data.</text>
</comment>
<gene>
    <name evidence="1" type="ORF">QAD02_021831</name>
</gene>